<keyword evidence="10" id="KW-1185">Reference proteome</keyword>
<dbReference type="GO" id="GO:0015031">
    <property type="term" value="P:protein transport"/>
    <property type="evidence" value="ECO:0007669"/>
    <property type="project" value="UniProtKB-KW"/>
</dbReference>
<keyword evidence="7" id="KW-0472">Membrane</keyword>
<organism evidence="9 10">
    <name type="scientific">Granulicella pectinivorans</name>
    <dbReference type="NCBI Taxonomy" id="474950"/>
    <lineage>
        <taxon>Bacteria</taxon>
        <taxon>Pseudomonadati</taxon>
        <taxon>Acidobacteriota</taxon>
        <taxon>Terriglobia</taxon>
        <taxon>Terriglobales</taxon>
        <taxon>Acidobacteriaceae</taxon>
        <taxon>Granulicella</taxon>
    </lineage>
</organism>
<protein>
    <submittedName>
        <fullName evidence="9">Sec-independent protein translocase protein TatB</fullName>
    </submittedName>
</protein>
<dbReference type="AlphaFoldDB" id="A0A1I6MP68"/>
<dbReference type="PANTHER" id="PTHR33162:SF1">
    <property type="entry name" value="SEC-INDEPENDENT PROTEIN TRANSLOCASE PROTEIN TATA, CHLOROPLASTIC"/>
    <property type="match status" value="1"/>
</dbReference>
<dbReference type="OrthoDB" id="9800908at2"/>
<reference evidence="9 10" key="1">
    <citation type="submission" date="2016-10" db="EMBL/GenBank/DDBJ databases">
        <authorList>
            <person name="de Groot N.N."/>
        </authorList>
    </citation>
    <scope>NUCLEOTIDE SEQUENCE [LARGE SCALE GENOMIC DNA]</scope>
    <source>
        <strain evidence="9 10">DSM 21001</strain>
    </source>
</reference>
<evidence type="ECO:0000256" key="1">
    <source>
        <dbReference type="ARBA" id="ARBA00004167"/>
    </source>
</evidence>
<accession>A0A1I6MP68</accession>
<gene>
    <name evidence="9" type="ORF">SAMN05421771_3145</name>
</gene>
<evidence type="ECO:0000313" key="9">
    <source>
        <dbReference type="EMBL" id="SFS17407.1"/>
    </source>
</evidence>
<feature type="region of interest" description="Disordered" evidence="8">
    <location>
        <begin position="126"/>
        <end position="145"/>
    </location>
</feature>
<dbReference type="PANTHER" id="PTHR33162">
    <property type="entry name" value="SEC-INDEPENDENT PROTEIN TRANSLOCASE PROTEIN TATA, CHLOROPLASTIC"/>
    <property type="match status" value="1"/>
</dbReference>
<dbReference type="Pfam" id="PF02416">
    <property type="entry name" value="TatA_B_E"/>
    <property type="match status" value="1"/>
</dbReference>
<dbReference type="RefSeq" id="WP_089840411.1">
    <property type="nucleotide sequence ID" value="NZ_FOZL01000001.1"/>
</dbReference>
<evidence type="ECO:0000256" key="4">
    <source>
        <dbReference type="ARBA" id="ARBA00022927"/>
    </source>
</evidence>
<evidence type="ECO:0000256" key="6">
    <source>
        <dbReference type="ARBA" id="ARBA00023010"/>
    </source>
</evidence>
<evidence type="ECO:0000256" key="7">
    <source>
        <dbReference type="ARBA" id="ARBA00023136"/>
    </source>
</evidence>
<comment type="subcellular location">
    <subcellularLocation>
        <location evidence="1">Membrane</location>
        <topology evidence="1">Single-pass membrane protein</topology>
    </subcellularLocation>
</comment>
<keyword evidence="5" id="KW-1133">Transmembrane helix</keyword>
<name>A0A1I6MP68_9BACT</name>
<dbReference type="Proteomes" id="UP000199024">
    <property type="component" value="Unassembled WGS sequence"/>
</dbReference>
<evidence type="ECO:0000256" key="2">
    <source>
        <dbReference type="ARBA" id="ARBA00022448"/>
    </source>
</evidence>
<dbReference type="EMBL" id="FOZL01000001">
    <property type="protein sequence ID" value="SFS17407.1"/>
    <property type="molecule type" value="Genomic_DNA"/>
</dbReference>
<proteinExistence type="predicted"/>
<dbReference type="Gene3D" id="1.20.5.3310">
    <property type="match status" value="1"/>
</dbReference>
<keyword evidence="6" id="KW-0811">Translocation</keyword>
<keyword evidence="4" id="KW-0653">Protein transport</keyword>
<sequence length="178" mass="19157">MPSFQDSAVIFIIALLLFGPKKLPELARQLGKLMGEFRRASNDFRMQMEDELRMAEQADRQKKIAEIEAAAPVAPALEASTELETTMPTAHPDSGEDFVQRDGAVEYTVEDPAPVAAEVQPIASEGDLKMMPPDTGLPVGRGNSALTPLLESIPEATPAEIEARAGHAAESTQVDHHG</sequence>
<dbReference type="GO" id="GO:0016020">
    <property type="term" value="C:membrane"/>
    <property type="evidence" value="ECO:0007669"/>
    <property type="project" value="UniProtKB-SubCell"/>
</dbReference>
<dbReference type="STRING" id="474950.SAMN05421771_3145"/>
<keyword evidence="3" id="KW-0812">Transmembrane</keyword>
<keyword evidence="2" id="KW-0813">Transport</keyword>
<evidence type="ECO:0000256" key="3">
    <source>
        <dbReference type="ARBA" id="ARBA00022692"/>
    </source>
</evidence>
<evidence type="ECO:0000313" key="10">
    <source>
        <dbReference type="Proteomes" id="UP000199024"/>
    </source>
</evidence>
<evidence type="ECO:0000256" key="8">
    <source>
        <dbReference type="SAM" id="MobiDB-lite"/>
    </source>
</evidence>
<evidence type="ECO:0000256" key="5">
    <source>
        <dbReference type="ARBA" id="ARBA00022989"/>
    </source>
</evidence>
<dbReference type="InterPro" id="IPR003369">
    <property type="entry name" value="TatA/B/E"/>
</dbReference>